<comment type="function">
    <text evidence="21">Forms L-glutamate from L-glutamine and 2-oxoglutarate. Represents an alternative pathway to L-glutamate dehydrogenase for the biosynthesis of L-glutamate. Participates with glutamine synthetase in ammonia assimilation processes. The enzyme is specific for NADH, L-glutamine and 2-oxoglutarate.</text>
</comment>
<comment type="pathway">
    <text evidence="5">Amino-acid biosynthesis; L-glutamate biosynthesis via GLT pathway; L-glutamate from 2-oxoglutarate and L-glutamine (NAD(+) route): step 1/1.</text>
</comment>
<dbReference type="SUPFAM" id="SSF56235">
    <property type="entry name" value="N-terminal nucleophile aminohydrolases (Ntn hydrolases)"/>
    <property type="match status" value="1"/>
</dbReference>
<dbReference type="Pfam" id="PF14691">
    <property type="entry name" value="Fer4_20"/>
    <property type="match status" value="1"/>
</dbReference>
<dbReference type="Gene3D" id="3.60.20.10">
    <property type="entry name" value="Glutamine Phosphoribosylpyrophosphate, subunit 1, domain 1"/>
    <property type="match status" value="1"/>
</dbReference>
<keyword evidence="14" id="KW-0560">Oxidoreductase</keyword>
<keyword evidence="27" id="KW-1185">Reference proteome</keyword>
<dbReference type="InterPro" id="IPR017932">
    <property type="entry name" value="GATase_2_dom"/>
</dbReference>
<dbReference type="GO" id="GO:0016639">
    <property type="term" value="F:oxidoreductase activity, acting on the CH-NH2 group of donors, NAD or NADP as acceptor"/>
    <property type="evidence" value="ECO:0007669"/>
    <property type="project" value="InterPro"/>
</dbReference>
<keyword evidence="13" id="KW-0315">Glutamine amidotransferase</keyword>
<feature type="domain" description="Glutamine amidotransferase type-2" evidence="25">
    <location>
        <begin position="23"/>
        <end position="417"/>
    </location>
</feature>
<evidence type="ECO:0000256" key="7">
    <source>
        <dbReference type="ARBA" id="ARBA00011233"/>
    </source>
</evidence>
<dbReference type="InterPro" id="IPR002489">
    <property type="entry name" value="Glu_synth_asu_C"/>
</dbReference>
<keyword evidence="15" id="KW-0408">Iron</keyword>
<dbReference type="InterPro" id="IPR013785">
    <property type="entry name" value="Aldolase_TIM"/>
</dbReference>
<keyword evidence="17" id="KW-0314">Glutamate biosynthesis</keyword>
<feature type="binding site" evidence="24">
    <location>
        <position position="1328"/>
    </location>
    <ligand>
        <name>[3Fe-4S] cluster</name>
        <dbReference type="ChEBI" id="CHEBI:21137"/>
    </ligand>
</feature>
<evidence type="ECO:0000256" key="24">
    <source>
        <dbReference type="PIRSR" id="PIRSR000187-2"/>
    </source>
</evidence>
<dbReference type="PANTHER" id="PTHR43100:SF1">
    <property type="entry name" value="GLUTAMATE SYNTHASE [NADPH] SMALL CHAIN"/>
    <property type="match status" value="1"/>
</dbReference>
<gene>
    <name evidence="26" type="ORF">NQ314_011268</name>
</gene>
<evidence type="ECO:0000256" key="14">
    <source>
        <dbReference type="ARBA" id="ARBA00023002"/>
    </source>
</evidence>
<dbReference type="FunFam" id="3.20.20.70:FF:000017">
    <property type="entry name" value="Glutamate synthase [NADH], amyloplastic"/>
    <property type="match status" value="1"/>
</dbReference>
<dbReference type="Gene3D" id="2.160.20.60">
    <property type="entry name" value="Glutamate synthase, alpha subunit, C-terminal domain"/>
    <property type="match status" value="1"/>
</dbReference>
<dbReference type="Gene3D" id="3.40.50.720">
    <property type="entry name" value="NAD(P)-binding Rossmann-like Domain"/>
    <property type="match status" value="1"/>
</dbReference>
<dbReference type="Pfam" id="PF00310">
    <property type="entry name" value="GATase_2"/>
    <property type="match status" value="1"/>
</dbReference>
<dbReference type="InterPro" id="IPR036188">
    <property type="entry name" value="FAD/NAD-bd_sf"/>
</dbReference>
<dbReference type="SUPFAM" id="SSF51395">
    <property type="entry name" value="FMN-linked oxidoreductases"/>
    <property type="match status" value="1"/>
</dbReference>
<dbReference type="CDD" id="cd00713">
    <property type="entry name" value="GltS"/>
    <property type="match status" value="1"/>
</dbReference>
<evidence type="ECO:0000256" key="2">
    <source>
        <dbReference type="ARBA" id="ARBA00001974"/>
    </source>
</evidence>
<evidence type="ECO:0000256" key="17">
    <source>
        <dbReference type="ARBA" id="ARBA00023164"/>
    </source>
</evidence>
<evidence type="ECO:0000256" key="21">
    <source>
        <dbReference type="ARBA" id="ARBA00057049"/>
    </source>
</evidence>
<evidence type="ECO:0000256" key="22">
    <source>
        <dbReference type="ARBA" id="ARBA00068518"/>
    </source>
</evidence>
<dbReference type="NCBIfam" id="NF008730">
    <property type="entry name" value="PRK11750.1"/>
    <property type="match status" value="1"/>
</dbReference>
<comment type="cofactor">
    <cofactor evidence="2">
        <name>FAD</name>
        <dbReference type="ChEBI" id="CHEBI:57692"/>
    </cofactor>
</comment>
<dbReference type="FunFam" id="3.60.20.10:FF:000001">
    <property type="entry name" value="Glutamate synthase, large subunit"/>
    <property type="match status" value="1"/>
</dbReference>
<evidence type="ECO:0000256" key="23">
    <source>
        <dbReference type="PIRSR" id="PIRSR000187-1"/>
    </source>
</evidence>
<keyword evidence="8" id="KW-0028">Amino-acid biosynthesis</keyword>
<comment type="caution">
    <text evidence="26">The sequence shown here is derived from an EMBL/GenBank/DDBJ whole genome shotgun (WGS) entry which is preliminary data.</text>
</comment>
<comment type="cofactor">
    <cofactor evidence="24">
        <name>[3Fe-4S] cluster</name>
        <dbReference type="ChEBI" id="CHEBI:21137"/>
    </cofactor>
    <text evidence="24">Binds 1 [3Fe-4S] cluster.</text>
</comment>
<dbReference type="InterPro" id="IPR012220">
    <property type="entry name" value="Glu_synth_euk"/>
</dbReference>
<dbReference type="EC" id="1.4.1.14" evidence="19"/>
<dbReference type="GO" id="GO:0051538">
    <property type="term" value="F:3 iron, 4 sulfur cluster binding"/>
    <property type="evidence" value="ECO:0007669"/>
    <property type="project" value="UniProtKB-KW"/>
</dbReference>
<evidence type="ECO:0000256" key="19">
    <source>
        <dbReference type="ARBA" id="ARBA00024383"/>
    </source>
</evidence>
<dbReference type="PIRSF" id="PIRSF000187">
    <property type="entry name" value="GOGAT"/>
    <property type="match status" value="1"/>
</dbReference>
<dbReference type="SUPFAM" id="SSF51971">
    <property type="entry name" value="Nucleotide-binding domain"/>
    <property type="match status" value="1"/>
</dbReference>
<keyword evidence="10" id="KW-0288">FMN</keyword>
<dbReference type="CDD" id="cd02808">
    <property type="entry name" value="GltS_FMN"/>
    <property type="match status" value="1"/>
</dbReference>
<evidence type="ECO:0000256" key="13">
    <source>
        <dbReference type="ARBA" id="ARBA00022962"/>
    </source>
</evidence>
<dbReference type="GO" id="GO:0016040">
    <property type="term" value="F:glutamate synthase (NADH) activity"/>
    <property type="evidence" value="ECO:0007669"/>
    <property type="project" value="UniProtKB-EC"/>
</dbReference>
<dbReference type="CDD" id="cd00982">
    <property type="entry name" value="gltB_C"/>
    <property type="match status" value="1"/>
</dbReference>
<dbReference type="Gene3D" id="3.20.20.70">
    <property type="entry name" value="Aldolase class I"/>
    <property type="match status" value="2"/>
</dbReference>
<comment type="catalytic activity">
    <reaction evidence="20">
        <text>2 L-glutamate + NAD(+) = L-glutamine + 2-oxoglutarate + NADH + H(+)</text>
        <dbReference type="Rhea" id="RHEA:13753"/>
        <dbReference type="ChEBI" id="CHEBI:15378"/>
        <dbReference type="ChEBI" id="CHEBI:16810"/>
        <dbReference type="ChEBI" id="CHEBI:29985"/>
        <dbReference type="ChEBI" id="CHEBI:57540"/>
        <dbReference type="ChEBI" id="CHEBI:57945"/>
        <dbReference type="ChEBI" id="CHEBI:58359"/>
        <dbReference type="EC" id="1.4.1.14"/>
    </reaction>
</comment>
<dbReference type="FunFam" id="3.40.50.720:FF:000113">
    <property type="entry name" value="Glutamate synthase [NADH], amyloplastic"/>
    <property type="match status" value="1"/>
</dbReference>
<dbReference type="FunFam" id="3.50.50.60:FF:000022">
    <property type="entry name" value="Glutamate synthase [NADH], amyloplastic"/>
    <property type="match status" value="1"/>
</dbReference>
<proteinExistence type="inferred from homology"/>
<dbReference type="Proteomes" id="UP001162156">
    <property type="component" value="Unassembled WGS sequence"/>
</dbReference>
<evidence type="ECO:0000256" key="11">
    <source>
        <dbReference type="ARBA" id="ARBA00022723"/>
    </source>
</evidence>
<comment type="cofactor">
    <cofactor evidence="1">
        <name>FMN</name>
        <dbReference type="ChEBI" id="CHEBI:58210"/>
    </cofactor>
</comment>
<dbReference type="NCBIfam" id="TIGR01317">
    <property type="entry name" value="GOGAT_sm_gam"/>
    <property type="match status" value="1"/>
</dbReference>
<dbReference type="InterPro" id="IPR036485">
    <property type="entry name" value="Glu_synth_asu_C_sf"/>
</dbReference>
<organism evidence="26 27">
    <name type="scientific">Rhamnusium bicolor</name>
    <dbReference type="NCBI Taxonomy" id="1586634"/>
    <lineage>
        <taxon>Eukaryota</taxon>
        <taxon>Metazoa</taxon>
        <taxon>Ecdysozoa</taxon>
        <taxon>Arthropoda</taxon>
        <taxon>Hexapoda</taxon>
        <taxon>Insecta</taxon>
        <taxon>Pterygota</taxon>
        <taxon>Neoptera</taxon>
        <taxon>Endopterygota</taxon>
        <taxon>Coleoptera</taxon>
        <taxon>Polyphaga</taxon>
        <taxon>Cucujiformia</taxon>
        <taxon>Chrysomeloidea</taxon>
        <taxon>Cerambycidae</taxon>
        <taxon>Lepturinae</taxon>
        <taxon>Rhagiini</taxon>
        <taxon>Rhamnusium</taxon>
    </lineage>
</organism>
<dbReference type="GO" id="GO:0019676">
    <property type="term" value="P:ammonia assimilation cycle"/>
    <property type="evidence" value="ECO:0007669"/>
    <property type="project" value="UniProtKB-ARBA"/>
</dbReference>
<keyword evidence="18 24" id="KW-0003">3Fe-4S</keyword>
<evidence type="ECO:0000256" key="15">
    <source>
        <dbReference type="ARBA" id="ARBA00023004"/>
    </source>
</evidence>
<accession>A0AAV8XJA2</accession>
<comment type="pathway">
    <text evidence="4">Nitrogen metabolism.</text>
</comment>
<evidence type="ECO:0000256" key="12">
    <source>
        <dbReference type="ARBA" id="ARBA00022827"/>
    </source>
</evidence>
<evidence type="ECO:0000256" key="20">
    <source>
        <dbReference type="ARBA" id="ARBA00048867"/>
    </source>
</evidence>
<evidence type="ECO:0000313" key="26">
    <source>
        <dbReference type="EMBL" id="KAJ8939015.1"/>
    </source>
</evidence>
<feature type="binding site" evidence="24">
    <location>
        <position position="1323"/>
    </location>
    <ligand>
        <name>[3Fe-4S] cluster</name>
        <dbReference type="ChEBI" id="CHEBI:21137"/>
    </ligand>
</feature>
<dbReference type="InterPro" id="IPR006005">
    <property type="entry name" value="Glut_synth_ssu1"/>
</dbReference>
<dbReference type="FunFam" id="2.160.20.60:FF:000001">
    <property type="entry name" value="Glutamate synthase, large subunit"/>
    <property type="match status" value="1"/>
</dbReference>
<dbReference type="GO" id="GO:0050660">
    <property type="term" value="F:flavin adenine dinucleotide binding"/>
    <property type="evidence" value="ECO:0007669"/>
    <property type="project" value="InterPro"/>
</dbReference>
<dbReference type="PANTHER" id="PTHR43100">
    <property type="entry name" value="GLUTAMATE SYNTHASE [NADPH] SMALL CHAIN"/>
    <property type="match status" value="1"/>
</dbReference>
<dbReference type="Pfam" id="PF07992">
    <property type="entry name" value="Pyr_redox_2"/>
    <property type="match status" value="1"/>
</dbReference>
<dbReference type="InterPro" id="IPR023753">
    <property type="entry name" value="FAD/NAD-binding_dom"/>
</dbReference>
<dbReference type="InterPro" id="IPR029055">
    <property type="entry name" value="Ntn_hydrolases_N"/>
</dbReference>
<dbReference type="Pfam" id="PF04898">
    <property type="entry name" value="Glu_syn_central"/>
    <property type="match status" value="1"/>
</dbReference>
<evidence type="ECO:0000256" key="5">
    <source>
        <dbReference type="ARBA" id="ARBA00004944"/>
    </source>
</evidence>
<evidence type="ECO:0000259" key="25">
    <source>
        <dbReference type="PROSITE" id="PS51278"/>
    </source>
</evidence>
<comment type="subunit">
    <text evidence="7">Homotrimer.</text>
</comment>
<evidence type="ECO:0000256" key="10">
    <source>
        <dbReference type="ARBA" id="ARBA00022643"/>
    </source>
</evidence>
<comment type="similarity">
    <text evidence="6">Belongs to the glutamate synthase family.</text>
</comment>
<feature type="binding site" evidence="24">
    <location>
        <position position="1317"/>
    </location>
    <ligand>
        <name>[3Fe-4S] cluster</name>
        <dbReference type="ChEBI" id="CHEBI:21137"/>
    </ligand>
</feature>
<dbReference type="InterPro" id="IPR009051">
    <property type="entry name" value="Helical_ferredxn"/>
</dbReference>
<dbReference type="InterPro" id="IPR006982">
    <property type="entry name" value="Glu_synth_centr_N"/>
</dbReference>
<dbReference type="SUPFAM" id="SSF46548">
    <property type="entry name" value="alpha-helical ferredoxin"/>
    <property type="match status" value="1"/>
</dbReference>
<dbReference type="InterPro" id="IPR051394">
    <property type="entry name" value="Glutamate_Synthase"/>
</dbReference>
<dbReference type="Gene3D" id="3.50.50.60">
    <property type="entry name" value="FAD/NAD(P)-binding domain"/>
    <property type="match status" value="1"/>
</dbReference>
<keyword evidence="16 24" id="KW-0411">Iron-sulfur</keyword>
<dbReference type="SUPFAM" id="SSF69336">
    <property type="entry name" value="Alpha subunit of glutamate synthase, C-terminal domain"/>
    <property type="match status" value="1"/>
</dbReference>
<dbReference type="GO" id="GO:0005506">
    <property type="term" value="F:iron ion binding"/>
    <property type="evidence" value="ECO:0007669"/>
    <property type="project" value="InterPro"/>
</dbReference>
<dbReference type="GO" id="GO:0006537">
    <property type="term" value="P:glutamate biosynthetic process"/>
    <property type="evidence" value="ECO:0007669"/>
    <property type="project" value="UniProtKB-KW"/>
</dbReference>
<dbReference type="GO" id="GO:0010181">
    <property type="term" value="F:FMN binding"/>
    <property type="evidence" value="ECO:0007669"/>
    <property type="project" value="InterPro"/>
</dbReference>
<evidence type="ECO:0000256" key="3">
    <source>
        <dbReference type="ARBA" id="ARBA00004802"/>
    </source>
</evidence>
<dbReference type="FunFam" id="3.20.20.70:FF:000031">
    <property type="entry name" value="Glutamate synthase 1 [NADH]"/>
    <property type="match status" value="1"/>
</dbReference>
<keyword evidence="9" id="KW-0285">Flavoprotein</keyword>
<dbReference type="PROSITE" id="PS51278">
    <property type="entry name" value="GATASE_TYPE_2"/>
    <property type="match status" value="1"/>
</dbReference>
<keyword evidence="11" id="KW-0479">Metal-binding</keyword>
<dbReference type="InterPro" id="IPR002932">
    <property type="entry name" value="Glu_synthdom"/>
</dbReference>
<evidence type="ECO:0000256" key="6">
    <source>
        <dbReference type="ARBA" id="ARBA00009716"/>
    </source>
</evidence>
<evidence type="ECO:0000313" key="27">
    <source>
        <dbReference type="Proteomes" id="UP001162156"/>
    </source>
</evidence>
<dbReference type="InterPro" id="IPR028261">
    <property type="entry name" value="DPD_II"/>
</dbReference>
<dbReference type="Pfam" id="PF01493">
    <property type="entry name" value="GXGXG"/>
    <property type="match status" value="1"/>
</dbReference>
<reference evidence="26" key="1">
    <citation type="journal article" date="2023" name="Insect Mol. Biol.">
        <title>Genome sequencing provides insights into the evolution of gene families encoding plant cell wall-degrading enzymes in longhorned beetles.</title>
        <authorList>
            <person name="Shin N.R."/>
            <person name="Okamura Y."/>
            <person name="Kirsch R."/>
            <person name="Pauchet Y."/>
        </authorList>
    </citation>
    <scope>NUCLEOTIDE SEQUENCE</scope>
    <source>
        <strain evidence="26">RBIC_L_NR</strain>
    </source>
</reference>
<dbReference type="Pfam" id="PF01645">
    <property type="entry name" value="Glu_synthase"/>
    <property type="match status" value="1"/>
</dbReference>
<evidence type="ECO:0000256" key="1">
    <source>
        <dbReference type="ARBA" id="ARBA00001917"/>
    </source>
</evidence>
<comment type="pathway">
    <text evidence="3">Energy metabolism; nitrogen metabolism.</text>
</comment>
<sequence length="2228" mass="246443">MAEAWQGPPKQGLYDPQFEKEACGVGFIVAIDGRRNHKIVRDANRLAISMNHRGACACDNDTGDGAGVLTAIPHDFYYAKLKDEQNVQLPEFGRYATGIIFLDKLHHQESETKFAALAEELDMSVLAWRTVPTNNSSIGAVAKNSEPFMRQVFVTTKTSVPEEELDRKFFVLRKRASHTIPAPGKRFYICSLSRRIVVYKGQLTSDQLWTYFPDLTDPMYDTYLALVHTRFSTNTFPSWERAHPLRVLAHNGEINTLRGNVNFMKAREGVMRNDEFGDKLKSLYPVVEPNLSDSGSADCVLEFLVHAGNRKLPEAVMTMVPEAWQNDPTMSEEKRDYYHWAACTMEPWDGPALISFTDGRYIGAILDRNGLRPSRFYITKDNIMVMASEVGVYDVDPSQVILKSRLKPGRMLLVDTQEKSVIQDVELKQQIARSRPHSEWLKEQIRASIVFSDTMDFISQGSAVHLTNGDLFEVWAASDKENKISAVAGKINDTLDLHKCPDDVHRQVTEMAEYFSLTAHSKWKQSSRVRSYLLKRHDKWLKQQPVLPTAVKAFLQQRVVATPGTRSAERKKDALSVAQALALHLDLDLSERKYNMLHSVVNAVHKDLFPSVYKLRAFRHELLPGDIVVTDITAEITMEELRKAHLDAGRPAKPKYETSGLGDKRLPLYGYSTETIHMLLLPMVNNKKEALGSMGNDVPLACLSNFAPILYEYFKQLFAQVTNPPIDPFREKVVMSLQCPIGPEDNILRPSSKQVHRLWLRHPVISIADLEILKQTSHRQWSTHVIDITFPASEGVPGFLKKLQSILNEADEAAKTHQLIVLSDRLAGKDRVPISSLLALGATHHHLIESRSRMKVSLIVETAEAREVHHICVLLGYGADAICPYLALELASSLRDQGILDTSLTDEVIYQNYAQAMLTGISKVMAKMGISTLQSYKGAQIFEAVGLAEDVIEKAFKGTPSRLGGVSLEMIAAEAFARHQNAYRPAPDALILRDAGNYHWRAGGEKHLNEPASIAALQESAVNKSQTAYEKFRESTMESVRNCMLRGRLDLRTLDQPLSLDDIEPAAEIVKRFATGAMSFGSISLEAHQTLAIAMNKVGGNNTGEGGEDPERYLDNLKRSAIKQVASGRFGVTSSYLAHSDDLQIKMAQGAKPGEGGELPGYKVTTDIAKTRHSVAGVGLISPPPHHDIYSIEDLAELIYDLKCANPVARISVKLVSEVGVGVVASGVAKGKAEHIVVSGHDGGTGASSWTGIKHAGLPWELGIAETHQVLVLNNLRSRIVLQADGNIRTGFDVVVAALLGADEIGFSTAPLIVMGCTMMRKCHLNTCPVGIATQDPLLRKKFTGQPEHVINYLFMLAEEVRGYMAKLGIRTFQELIGRTDLLKEVENGSQKAKMLNLNLILQNALHMRPGVNIIGGSETQDFQLEQRLDNQLIEKAQPVIDGTAKTVDIEMHINNEERAFSSTLSYHISCKYQEDGLPDGSLINIKLTGSAGQSFCAFLVKGVTVTLEGDANDYVGKGLSGGHVIIYPPKTSPFESHLNVIAGNVCLYGATSGRAYMRGIASERFAVRNSGAIAVVEGVGDHGCEYMTGGIVLILGLTGRNFAAGMSGGIAYVWDIDGKFSTKCNPEMVELCKLEDKEDVDLVKQLLKEFQELTGSIVAEQLIKEFDSRRKEFVKVFPYEYQKALKQKTLETPVTQPVQNHEPKILDIEDTVGDLSLEQKKAERALDKTRGFMKYPRETGLYRPAEKRMKDWDEIYNFTHVRKGLRVQAARCMECGVPFCQSNSHGCPLGNIIPKWNLLVFQNQWRQALNQLLQTNNFPEFTGRVCPAPCEGACVLGISEPSVTIKNIECAIIDHAFENGWIVPQIPAVRTDKRVAIVGSGPAGLACAHQLNKAGHSVTVFERNDRVGGLLQYGIPTMKLSKVVVQRRVDLLAAEGITFKTNVNVGKDISAKELSEEYDAVVLTTGATWPRDLPLPGRQLDGIHFAMEFLETWQKKQLGANREGPHAKDKNVIIIGGGDTGCDCIATSLRQGAASITTFEILPEPGPKRSQDNPWPQWPRIFRVDYGHEEVKVRYGSDPRVFSIMTQEFLDDGKGHVSGIKTVNVEWQKDDSGRWQMSQVPGSEKVFKADLVLLAMGFLGPERAIGDQLELTLDARSNFSTKDYKTNVANVFAAGDCRRGQSLIVWAISEGRQAARAVDEFFNQGESALPGPGGIIQPSLQAVPCPV</sequence>
<name>A0AAV8XJA2_9CUCU</name>
<evidence type="ECO:0000256" key="4">
    <source>
        <dbReference type="ARBA" id="ARBA00004909"/>
    </source>
</evidence>
<dbReference type="EMBL" id="JANEYF010003128">
    <property type="protein sequence ID" value="KAJ8939015.1"/>
    <property type="molecule type" value="Genomic_DNA"/>
</dbReference>
<evidence type="ECO:0000256" key="8">
    <source>
        <dbReference type="ARBA" id="ARBA00022605"/>
    </source>
</evidence>
<protein>
    <recommendedName>
        <fullName evidence="22">Glutamate synthase [NADH]</fullName>
        <ecNumber evidence="19">1.4.1.14</ecNumber>
    </recommendedName>
</protein>
<keyword evidence="12" id="KW-0274">FAD</keyword>
<evidence type="ECO:0000256" key="16">
    <source>
        <dbReference type="ARBA" id="ARBA00023014"/>
    </source>
</evidence>
<feature type="active site" description="For GATase activity" evidence="23">
    <location>
        <position position="23"/>
    </location>
</feature>
<evidence type="ECO:0000256" key="18">
    <source>
        <dbReference type="ARBA" id="ARBA00023291"/>
    </source>
</evidence>
<dbReference type="PRINTS" id="PR00419">
    <property type="entry name" value="ADXRDTASE"/>
</dbReference>
<evidence type="ECO:0000256" key="9">
    <source>
        <dbReference type="ARBA" id="ARBA00022630"/>
    </source>
</evidence>
<dbReference type="FunFam" id="1.10.1060.10:FF:000006">
    <property type="entry name" value="Glutamate synthase (NADPH/NADH)"/>
    <property type="match status" value="1"/>
</dbReference>
<dbReference type="Gene3D" id="1.10.1060.10">
    <property type="entry name" value="Alpha-helical ferredoxin"/>
    <property type="match status" value="1"/>
</dbReference>